<protein>
    <submittedName>
        <fullName evidence="1">Uncharacterized protein</fullName>
    </submittedName>
</protein>
<sequence>MTFSNHTNSIISQAIKSAVDGVLEKSRHERQELLRDFIETAARVFILQRTTQDCEEGDEADVFKDNLFAETNQDQHQLLELEDPHDQVRDFVGAPIYDDYGDDFYREPCHISDVMTKEGDTSPQRKLLSPIDIHEINDNMTRETLFGRPIVTNDVKSYYVPVTNLTDEPIYDVSDDEVFIDSHYCLDPLFNDEDEVQGLNNGIDVHVVVDDGNICVRKEGIKYYLGEKDCHQQFHRNPPDRDKNHTYGDPFVTHNRRSIGSSNTRFMEETGSILKLDHDHQDCLTYGVGKEEVRIQDECNEFDVQQREFLQFPMTRCGIGVNKLDGTTKVSPSHDIVKLESMDKKRGYMWLIENSTHESFSFSLTDAEEEARDYAIASVICRTYIGPSHHVQKIYMRFPMTKTPQLFVGVTLLAYQASPCLGPYFAQEESVFIFLSSLLDFYWWIFSIW</sequence>
<accession>M4FBT1</accession>
<name>M4FBT1_BRACM</name>
<dbReference type="InParanoid" id="M4FBT1"/>
<reference evidence="1" key="3">
    <citation type="submission" date="2023-03" db="UniProtKB">
        <authorList>
            <consortium name="EnsemblPlants"/>
        </authorList>
    </citation>
    <scope>IDENTIFICATION</scope>
    <source>
        <strain evidence="1">cv. Chiifu-401-42</strain>
    </source>
</reference>
<evidence type="ECO:0000313" key="1">
    <source>
        <dbReference type="EnsemblPlants" id="Bra038547.1-P"/>
    </source>
</evidence>
<proteinExistence type="predicted"/>
<evidence type="ECO:0000313" key="2">
    <source>
        <dbReference type="Proteomes" id="UP000011750"/>
    </source>
</evidence>
<organism evidence="1 2">
    <name type="scientific">Brassica campestris</name>
    <name type="common">Field mustard</name>
    <dbReference type="NCBI Taxonomy" id="3711"/>
    <lineage>
        <taxon>Eukaryota</taxon>
        <taxon>Viridiplantae</taxon>
        <taxon>Streptophyta</taxon>
        <taxon>Embryophyta</taxon>
        <taxon>Tracheophyta</taxon>
        <taxon>Spermatophyta</taxon>
        <taxon>Magnoliopsida</taxon>
        <taxon>eudicotyledons</taxon>
        <taxon>Gunneridae</taxon>
        <taxon>Pentapetalae</taxon>
        <taxon>rosids</taxon>
        <taxon>malvids</taxon>
        <taxon>Brassicales</taxon>
        <taxon>Brassicaceae</taxon>
        <taxon>Brassiceae</taxon>
        <taxon>Brassica</taxon>
    </lineage>
</organism>
<keyword evidence="2" id="KW-1185">Reference proteome</keyword>
<dbReference type="HOGENOM" id="CLU_610259_0_0_1"/>
<reference evidence="1 2" key="2">
    <citation type="journal article" date="2018" name="Hortic Res">
        <title>Improved Brassica rapa reference genome by single-molecule sequencing and chromosome conformation capture technologies.</title>
        <authorList>
            <person name="Zhang L."/>
            <person name="Cai X."/>
            <person name="Wu J."/>
            <person name="Liu M."/>
            <person name="Grob S."/>
            <person name="Cheng F."/>
            <person name="Liang J."/>
            <person name="Cai C."/>
            <person name="Liu Z."/>
            <person name="Liu B."/>
            <person name="Wang F."/>
            <person name="Li S."/>
            <person name="Liu F."/>
            <person name="Li X."/>
            <person name="Cheng L."/>
            <person name="Yang W."/>
            <person name="Li M.H."/>
            <person name="Grossniklaus U."/>
            <person name="Zheng H."/>
            <person name="Wang X."/>
        </authorList>
    </citation>
    <scope>NUCLEOTIDE SEQUENCE [LARGE SCALE GENOMIC DNA]</scope>
    <source>
        <strain evidence="1 2">cv. Chiifu-401-42</strain>
    </source>
</reference>
<reference evidence="1 2" key="1">
    <citation type="journal article" date="2011" name="Nat. Genet.">
        <title>The genome of the mesopolyploid crop species Brassica rapa.</title>
        <authorList>
            <consortium name="Brassica rapa Genome Sequencing Project Consortium"/>
            <person name="Wang X."/>
            <person name="Wang H."/>
            <person name="Wang J."/>
            <person name="Sun R."/>
            <person name="Wu J."/>
            <person name="Liu S."/>
            <person name="Bai Y."/>
            <person name="Mun J.H."/>
            <person name="Bancroft I."/>
            <person name="Cheng F."/>
            <person name="Huang S."/>
            <person name="Li X."/>
            <person name="Hua W."/>
            <person name="Wang J."/>
            <person name="Wang X."/>
            <person name="Freeling M."/>
            <person name="Pires J.C."/>
            <person name="Paterson A.H."/>
            <person name="Chalhoub B."/>
            <person name="Wang B."/>
            <person name="Hayward A."/>
            <person name="Sharpe A.G."/>
            <person name="Park B.S."/>
            <person name="Weisshaar B."/>
            <person name="Liu B."/>
            <person name="Li B."/>
            <person name="Liu B."/>
            <person name="Tong C."/>
            <person name="Song C."/>
            <person name="Duran C."/>
            <person name="Peng C."/>
            <person name="Geng C."/>
            <person name="Koh C."/>
            <person name="Lin C."/>
            <person name="Edwards D."/>
            <person name="Mu D."/>
            <person name="Shen D."/>
            <person name="Soumpourou E."/>
            <person name="Li F."/>
            <person name="Fraser F."/>
            <person name="Conant G."/>
            <person name="Lassalle G."/>
            <person name="King G.J."/>
            <person name="Bonnema G."/>
            <person name="Tang H."/>
            <person name="Wang H."/>
            <person name="Belcram H."/>
            <person name="Zhou H."/>
            <person name="Hirakawa H."/>
            <person name="Abe H."/>
            <person name="Guo H."/>
            <person name="Wang H."/>
            <person name="Jin H."/>
            <person name="Parkin I.A."/>
            <person name="Batley J."/>
            <person name="Kim J.S."/>
            <person name="Just J."/>
            <person name="Li J."/>
            <person name="Xu J."/>
            <person name="Deng J."/>
            <person name="Kim J.A."/>
            <person name="Li J."/>
            <person name="Yu J."/>
            <person name="Meng J."/>
            <person name="Wang J."/>
            <person name="Min J."/>
            <person name="Poulain J."/>
            <person name="Wang J."/>
            <person name="Hatakeyama K."/>
            <person name="Wu K."/>
            <person name="Wang L."/>
            <person name="Fang L."/>
            <person name="Trick M."/>
            <person name="Links M.G."/>
            <person name="Zhao M."/>
            <person name="Jin M."/>
            <person name="Ramchiary N."/>
            <person name="Drou N."/>
            <person name="Berkman P.J."/>
            <person name="Cai Q."/>
            <person name="Huang Q."/>
            <person name="Li R."/>
            <person name="Tabata S."/>
            <person name="Cheng S."/>
            <person name="Zhang S."/>
            <person name="Zhang S."/>
            <person name="Huang S."/>
            <person name="Sato S."/>
            <person name="Sun S."/>
            <person name="Kwon S.J."/>
            <person name="Choi S.R."/>
            <person name="Lee T.H."/>
            <person name="Fan W."/>
            <person name="Zhao X."/>
            <person name="Tan X."/>
            <person name="Xu X."/>
            <person name="Wang Y."/>
            <person name="Qiu Y."/>
            <person name="Yin Y."/>
            <person name="Li Y."/>
            <person name="Du Y."/>
            <person name="Liao Y."/>
            <person name="Lim Y."/>
            <person name="Narusaka Y."/>
            <person name="Wang Y."/>
            <person name="Wang Z."/>
            <person name="Li Z."/>
            <person name="Wang Z."/>
            <person name="Xiong Z."/>
            <person name="Zhang Z."/>
        </authorList>
    </citation>
    <scope>NUCLEOTIDE SEQUENCE [LARGE SCALE GENOMIC DNA]</scope>
    <source>
        <strain evidence="1 2">cv. Chiifu-401-42</strain>
    </source>
</reference>
<dbReference type="Proteomes" id="UP000011750">
    <property type="component" value="Chromosome A09"/>
</dbReference>
<dbReference type="STRING" id="51351.M4FBT1"/>
<dbReference type="Gramene" id="Bra038547.1">
    <property type="protein sequence ID" value="Bra038547.1-P"/>
    <property type="gene ID" value="Bra038547"/>
</dbReference>
<dbReference type="EnsemblPlants" id="Bra038547.1">
    <property type="protein sequence ID" value="Bra038547.1-P"/>
    <property type="gene ID" value="Bra038547"/>
</dbReference>
<dbReference type="AlphaFoldDB" id="M4FBT1"/>